<sequence>MTEPDDDYENPVGEVLDDDTVKDLASAHFTYSIAGLLGIKLGSPWWPFT</sequence>
<dbReference type="KEGG" id="vg:26629433"/>
<protein>
    <submittedName>
        <fullName evidence="1">Uncharacterized protein</fullName>
    </submittedName>
</protein>
<dbReference type="EMBL" id="KT281791">
    <property type="protein sequence ID" value="ALA48489.1"/>
    <property type="molecule type" value="Genomic_DNA"/>
</dbReference>
<evidence type="ECO:0000313" key="1">
    <source>
        <dbReference type="EMBL" id="ALA48489.1"/>
    </source>
</evidence>
<dbReference type="OrthoDB" id="26350at10239"/>
<dbReference type="GeneID" id="26629433"/>
<name>A0A0K2FNC0_9CAUD</name>
<dbReference type="RefSeq" id="YP_009202458.1">
    <property type="nucleotide sequence ID" value="NC_028843.1"/>
</dbReference>
<accession>A0A0K2FNC0</accession>
<proteinExistence type="predicted"/>
<keyword evidence="2" id="KW-1185">Reference proteome</keyword>
<dbReference type="Proteomes" id="UP000201083">
    <property type="component" value="Segment"/>
</dbReference>
<reference evidence="1 2" key="1">
    <citation type="submission" date="2015-07" db="EMBL/GenBank/DDBJ databases">
        <authorList>
            <person name="Ntshalintshall L."/>
            <person name="Reedoy K."/>
            <person name="Ramruthan J."/>
            <person name="Borthwick M."/>
            <person name="Moodley O.R."/>
            <person name="Larsen M.H."/>
            <person name="Russell D.H."/>
            <person name="Bowman C.A."/>
            <person name="Pope W.A."/>
            <person name="Mavrich T.H."/>
            <person name="Guerrero C.N."/>
            <person name="Jacobs-Sera D.A."/>
            <person name="Hendrix R.W."/>
            <person name="Hatfull G.F."/>
        </authorList>
    </citation>
    <scope>NUCLEOTIDE SEQUENCE [LARGE SCALE GENOMIC DNA]</scope>
</reference>
<organism evidence="1 2">
    <name type="scientific">Mycobacterium phage Lolly9</name>
    <dbReference type="NCBI Taxonomy" id="1698711"/>
    <lineage>
        <taxon>Viruses</taxon>
        <taxon>Duplodnaviria</taxon>
        <taxon>Heunggongvirae</taxon>
        <taxon>Uroviricota</taxon>
        <taxon>Caudoviricetes</taxon>
        <taxon>Vilmaviridae</taxon>
        <taxon>Lclasvirinae</taxon>
        <taxon>Lumosvirus</taxon>
        <taxon>Lumosvirus lolly9</taxon>
    </lineage>
</organism>
<evidence type="ECO:0000313" key="2">
    <source>
        <dbReference type="Proteomes" id="UP000201083"/>
    </source>
</evidence>
<gene>
    <name evidence="1" type="primary">72</name>
    <name evidence="1" type="ORF">LOLLY9_72</name>
</gene>